<feature type="non-terminal residue" evidence="1">
    <location>
        <position position="215"/>
    </location>
</feature>
<name>A0A9N7UVN2_PLEPL</name>
<dbReference type="AlphaFoldDB" id="A0A9N7UVN2"/>
<comment type="caution">
    <text evidence="1">The sequence shown here is derived from an EMBL/GenBank/DDBJ whole genome shotgun (WGS) entry which is preliminary data.</text>
</comment>
<reference evidence="1" key="1">
    <citation type="submission" date="2020-03" db="EMBL/GenBank/DDBJ databases">
        <authorList>
            <person name="Weist P."/>
        </authorList>
    </citation>
    <scope>NUCLEOTIDE SEQUENCE</scope>
</reference>
<protein>
    <submittedName>
        <fullName evidence="1">Uncharacterized protein</fullName>
    </submittedName>
</protein>
<evidence type="ECO:0000313" key="1">
    <source>
        <dbReference type="EMBL" id="CAB1437653.1"/>
    </source>
</evidence>
<keyword evidence="2" id="KW-1185">Reference proteome</keyword>
<dbReference type="EMBL" id="CADEAL010002056">
    <property type="protein sequence ID" value="CAB1437653.1"/>
    <property type="molecule type" value="Genomic_DNA"/>
</dbReference>
<dbReference type="Proteomes" id="UP001153269">
    <property type="component" value="Unassembled WGS sequence"/>
</dbReference>
<accession>A0A9N7UVN2</accession>
<proteinExistence type="predicted"/>
<gene>
    <name evidence="1" type="ORF">PLEPLA_LOCUS25681</name>
</gene>
<organism evidence="1 2">
    <name type="scientific">Pleuronectes platessa</name>
    <name type="common">European plaice</name>
    <dbReference type="NCBI Taxonomy" id="8262"/>
    <lineage>
        <taxon>Eukaryota</taxon>
        <taxon>Metazoa</taxon>
        <taxon>Chordata</taxon>
        <taxon>Craniata</taxon>
        <taxon>Vertebrata</taxon>
        <taxon>Euteleostomi</taxon>
        <taxon>Actinopterygii</taxon>
        <taxon>Neopterygii</taxon>
        <taxon>Teleostei</taxon>
        <taxon>Neoteleostei</taxon>
        <taxon>Acanthomorphata</taxon>
        <taxon>Carangaria</taxon>
        <taxon>Pleuronectiformes</taxon>
        <taxon>Pleuronectoidei</taxon>
        <taxon>Pleuronectidae</taxon>
        <taxon>Pleuronectes</taxon>
    </lineage>
</organism>
<evidence type="ECO:0000313" key="2">
    <source>
        <dbReference type="Proteomes" id="UP001153269"/>
    </source>
</evidence>
<sequence>DMSFQAVEGLVSDSLSEKVERLVRFKQLELIHTLMNQEPVALHSVDELAARPPAAGRVVKRATGALSRSLCFSSWQRRSAASADCSFLRDEMDETQTRWLSRLCSVCSRRLMRLLSGSDSPPSEDRQGPERLWFFSYASALENFLSDPLPLNLSDSPHLSDLSLTCLSPTAVSHISPHLSEPLSPVRPLSTWCMDGRGGRALLTVALIPGAMGSP</sequence>